<organism evidence="9 10">
    <name type="scientific">Halalkalibacter nanhaiisediminis</name>
    <dbReference type="NCBI Taxonomy" id="688079"/>
    <lineage>
        <taxon>Bacteria</taxon>
        <taxon>Bacillati</taxon>
        <taxon>Bacillota</taxon>
        <taxon>Bacilli</taxon>
        <taxon>Bacillales</taxon>
        <taxon>Bacillaceae</taxon>
        <taxon>Halalkalibacter</taxon>
    </lineage>
</organism>
<feature type="domain" description="RecX third three-helical" evidence="7">
    <location>
        <begin position="217"/>
        <end position="264"/>
    </location>
</feature>
<protein>
    <recommendedName>
        <fullName evidence="3 5">Regulatory protein RecX</fullName>
    </recommendedName>
</protein>
<sequence>MAVVTKISVQKRNKSRYNLFLDRGQGEEYALSVDEDLLIKYGLKKGLELDEEHLMKLVDEDEQKKAYYLAINYLSYRMRSVEEVRAYLQKKEKEERHIEAVIKQLINQRLLNDTEFADAFIRTKKITLMKGPLKLKQELAQKGVNAATIETALESFTVHEQIDQMVKWLEKQTKRNTKQSSQAFSDKLANQLLTKGYSRQIIMEAMKNVDVSKEADAEYEALCHQGEKVLRKYAGKYQGWEYQQRVKQALYRKGFSIELIDKFLSQREED</sequence>
<gene>
    <name evidence="5" type="primary">recX</name>
    <name evidence="9" type="ORF">IQ10_03583</name>
</gene>
<dbReference type="Pfam" id="PF02631">
    <property type="entry name" value="RecX_HTH2"/>
    <property type="match status" value="1"/>
</dbReference>
<evidence type="ECO:0000256" key="5">
    <source>
        <dbReference type="HAMAP-Rule" id="MF_01114"/>
    </source>
</evidence>
<feature type="domain" description="RecX second three-helical" evidence="6">
    <location>
        <begin position="112"/>
        <end position="153"/>
    </location>
</feature>
<keyword evidence="10" id="KW-1185">Reference proteome</keyword>
<comment type="function">
    <text evidence="5">Modulates RecA activity.</text>
</comment>
<dbReference type="InterPro" id="IPR053925">
    <property type="entry name" value="RecX_HTH_3rd"/>
</dbReference>
<dbReference type="Proteomes" id="UP000315711">
    <property type="component" value="Unassembled WGS sequence"/>
</dbReference>
<dbReference type="RefSeq" id="WP_144451752.1">
    <property type="nucleotide sequence ID" value="NZ_VLKZ01000016.1"/>
</dbReference>
<name>A0A562Q846_9BACI</name>
<dbReference type="Pfam" id="PF21982">
    <property type="entry name" value="RecX_HTH1"/>
    <property type="match status" value="1"/>
</dbReference>
<dbReference type="InterPro" id="IPR053926">
    <property type="entry name" value="RecX_HTH_1st"/>
</dbReference>
<feature type="domain" description="RecX first three-helical" evidence="8">
    <location>
        <begin position="66"/>
        <end position="105"/>
    </location>
</feature>
<dbReference type="InterPro" id="IPR003783">
    <property type="entry name" value="Regulatory_RecX"/>
</dbReference>
<dbReference type="AlphaFoldDB" id="A0A562Q846"/>
<dbReference type="EMBL" id="VLKZ01000016">
    <property type="protein sequence ID" value="TWI52888.1"/>
    <property type="molecule type" value="Genomic_DNA"/>
</dbReference>
<comment type="similarity">
    <text evidence="2 5">Belongs to the RecX family.</text>
</comment>
<comment type="subcellular location">
    <subcellularLocation>
        <location evidence="1 5">Cytoplasm</location>
    </subcellularLocation>
</comment>
<dbReference type="PANTHER" id="PTHR33602:SF1">
    <property type="entry name" value="REGULATORY PROTEIN RECX FAMILY PROTEIN"/>
    <property type="match status" value="1"/>
</dbReference>
<evidence type="ECO:0000259" key="7">
    <source>
        <dbReference type="Pfam" id="PF21981"/>
    </source>
</evidence>
<evidence type="ECO:0000313" key="10">
    <source>
        <dbReference type="Proteomes" id="UP000315711"/>
    </source>
</evidence>
<evidence type="ECO:0000256" key="1">
    <source>
        <dbReference type="ARBA" id="ARBA00004496"/>
    </source>
</evidence>
<evidence type="ECO:0000259" key="8">
    <source>
        <dbReference type="Pfam" id="PF21982"/>
    </source>
</evidence>
<proteinExistence type="inferred from homology"/>
<evidence type="ECO:0000259" key="6">
    <source>
        <dbReference type="Pfam" id="PF02631"/>
    </source>
</evidence>
<dbReference type="PANTHER" id="PTHR33602">
    <property type="entry name" value="REGULATORY PROTEIN RECX FAMILY PROTEIN"/>
    <property type="match status" value="1"/>
</dbReference>
<accession>A0A562Q846</accession>
<dbReference type="Gene3D" id="1.10.10.10">
    <property type="entry name" value="Winged helix-like DNA-binding domain superfamily/Winged helix DNA-binding domain"/>
    <property type="match status" value="4"/>
</dbReference>
<dbReference type="InterPro" id="IPR053924">
    <property type="entry name" value="RecX_HTH_2nd"/>
</dbReference>
<evidence type="ECO:0000256" key="4">
    <source>
        <dbReference type="ARBA" id="ARBA00022490"/>
    </source>
</evidence>
<keyword evidence="4 5" id="KW-0963">Cytoplasm</keyword>
<dbReference type="Pfam" id="PF21981">
    <property type="entry name" value="RecX_HTH3"/>
    <property type="match status" value="1"/>
</dbReference>
<evidence type="ECO:0000256" key="2">
    <source>
        <dbReference type="ARBA" id="ARBA00009695"/>
    </source>
</evidence>
<dbReference type="GO" id="GO:0006282">
    <property type="term" value="P:regulation of DNA repair"/>
    <property type="evidence" value="ECO:0007669"/>
    <property type="project" value="UniProtKB-UniRule"/>
</dbReference>
<dbReference type="HAMAP" id="MF_01114">
    <property type="entry name" value="RecX"/>
    <property type="match status" value="1"/>
</dbReference>
<evidence type="ECO:0000256" key="3">
    <source>
        <dbReference type="ARBA" id="ARBA00018111"/>
    </source>
</evidence>
<dbReference type="OrthoDB" id="5421057at2"/>
<comment type="caution">
    <text evidence="9">The sequence shown here is derived from an EMBL/GenBank/DDBJ whole genome shotgun (WGS) entry which is preliminary data.</text>
</comment>
<dbReference type="NCBIfam" id="NF010733">
    <property type="entry name" value="PRK14135.1"/>
    <property type="match status" value="1"/>
</dbReference>
<reference evidence="9 10" key="1">
    <citation type="journal article" date="2015" name="Stand. Genomic Sci.">
        <title>Genomic Encyclopedia of Bacterial and Archaeal Type Strains, Phase III: the genomes of soil and plant-associated and newly described type strains.</title>
        <authorList>
            <person name="Whitman W.B."/>
            <person name="Woyke T."/>
            <person name="Klenk H.P."/>
            <person name="Zhou Y."/>
            <person name="Lilburn T.G."/>
            <person name="Beck B.J."/>
            <person name="De Vos P."/>
            <person name="Vandamme P."/>
            <person name="Eisen J.A."/>
            <person name="Garrity G."/>
            <person name="Hugenholtz P."/>
            <person name="Kyrpides N.C."/>
        </authorList>
    </citation>
    <scope>NUCLEOTIDE SEQUENCE [LARGE SCALE GENOMIC DNA]</scope>
    <source>
        <strain evidence="9 10">CGMCC 1.10116</strain>
    </source>
</reference>
<evidence type="ECO:0000313" key="9">
    <source>
        <dbReference type="EMBL" id="TWI52888.1"/>
    </source>
</evidence>
<dbReference type="InterPro" id="IPR036388">
    <property type="entry name" value="WH-like_DNA-bd_sf"/>
</dbReference>
<dbReference type="GO" id="GO:0005737">
    <property type="term" value="C:cytoplasm"/>
    <property type="evidence" value="ECO:0007669"/>
    <property type="project" value="UniProtKB-SubCell"/>
</dbReference>